<feature type="transmembrane region" description="Helical" evidence="2">
    <location>
        <begin position="21"/>
        <end position="38"/>
    </location>
</feature>
<accession>A0ABV8CWN9</accession>
<reference evidence="4" key="1">
    <citation type="journal article" date="2019" name="Int. J. Syst. Evol. Microbiol.">
        <title>The Global Catalogue of Microorganisms (GCM) 10K type strain sequencing project: providing services to taxonomists for standard genome sequencing and annotation.</title>
        <authorList>
            <consortium name="The Broad Institute Genomics Platform"/>
            <consortium name="The Broad Institute Genome Sequencing Center for Infectious Disease"/>
            <person name="Wu L."/>
            <person name="Ma J."/>
        </authorList>
    </citation>
    <scope>NUCLEOTIDE SEQUENCE [LARGE SCALE GENOMIC DNA]</scope>
    <source>
        <strain evidence="4">CCUG 67170</strain>
    </source>
</reference>
<keyword evidence="2" id="KW-0472">Membrane</keyword>
<organism evidence="3 4">
    <name type="scientific">Streptococcus caprae</name>
    <dbReference type="NCBI Taxonomy" id="1640501"/>
    <lineage>
        <taxon>Bacteria</taxon>
        <taxon>Bacillati</taxon>
        <taxon>Bacillota</taxon>
        <taxon>Bacilli</taxon>
        <taxon>Lactobacillales</taxon>
        <taxon>Streptococcaceae</taxon>
        <taxon>Streptococcus</taxon>
    </lineage>
</organism>
<dbReference type="Proteomes" id="UP001595807">
    <property type="component" value="Unassembled WGS sequence"/>
</dbReference>
<comment type="caution">
    <text evidence="3">The sequence shown here is derived from an EMBL/GenBank/DDBJ whole genome shotgun (WGS) entry which is preliminary data.</text>
</comment>
<evidence type="ECO:0000256" key="2">
    <source>
        <dbReference type="SAM" id="Phobius"/>
    </source>
</evidence>
<keyword evidence="2" id="KW-1133">Transmembrane helix</keyword>
<feature type="compositionally biased region" description="Low complexity" evidence="1">
    <location>
        <begin position="173"/>
        <end position="193"/>
    </location>
</feature>
<sequence length="306" mass="34766">MTKLLKLIVNFFITMLIHRPKLTLVILFIPIFLAFYNSQMEVNRQSLIIADYHSKQATTSTNDKSKKVKDVPDNLVKVPDVNFKTKEHVQALFSQAGLKVEFVPKNFDHEAKVNTRNIYIGDSYLDSQPNLQYLDSDEYGDNYGYYAPKGSTIVVGYTDHDYYYKDDKIGEDSQSIPSSTSSSSSPPTNTSSSENPDLNEYAIFLQDTINDFVAEYRVTVYQKEGGAMHVVFPQDIKYESTAHLQAFSDAMLEVHRSAFYLWSAEKNFSTTNGGTDIPIFYMDSEDGTRIAEYSVLSGKMKVKIRN</sequence>
<evidence type="ECO:0000313" key="4">
    <source>
        <dbReference type="Proteomes" id="UP001595807"/>
    </source>
</evidence>
<evidence type="ECO:0008006" key="5">
    <source>
        <dbReference type="Google" id="ProtNLM"/>
    </source>
</evidence>
<dbReference type="EMBL" id="JBHRZV010000049">
    <property type="protein sequence ID" value="MFC3928425.1"/>
    <property type="molecule type" value="Genomic_DNA"/>
</dbReference>
<evidence type="ECO:0000256" key="1">
    <source>
        <dbReference type="SAM" id="MobiDB-lite"/>
    </source>
</evidence>
<feature type="region of interest" description="Disordered" evidence="1">
    <location>
        <begin position="168"/>
        <end position="197"/>
    </location>
</feature>
<keyword evidence="2" id="KW-0812">Transmembrane</keyword>
<dbReference type="RefSeq" id="WP_380426951.1">
    <property type="nucleotide sequence ID" value="NZ_JBHRZV010000049.1"/>
</dbReference>
<keyword evidence="4" id="KW-1185">Reference proteome</keyword>
<name>A0ABV8CWN9_9STRE</name>
<evidence type="ECO:0000313" key="3">
    <source>
        <dbReference type="EMBL" id="MFC3928425.1"/>
    </source>
</evidence>
<protein>
    <recommendedName>
        <fullName evidence="5">Regulatory protein YycH-like domain-containing protein</fullName>
    </recommendedName>
</protein>
<gene>
    <name evidence="3" type="ORF">ACFORF_07580</name>
</gene>
<proteinExistence type="predicted"/>